<protein>
    <submittedName>
        <fullName evidence="1">Helix-turn-helix transcriptional regulator</fullName>
    </submittedName>
</protein>
<evidence type="ECO:0000313" key="2">
    <source>
        <dbReference type="Proteomes" id="UP000586918"/>
    </source>
</evidence>
<dbReference type="Proteomes" id="UP000586918">
    <property type="component" value="Unassembled WGS sequence"/>
</dbReference>
<organism evidence="1 2">
    <name type="scientific">Pseudonocardia bannensis</name>
    <dbReference type="NCBI Taxonomy" id="630973"/>
    <lineage>
        <taxon>Bacteria</taxon>
        <taxon>Bacillati</taxon>
        <taxon>Actinomycetota</taxon>
        <taxon>Actinomycetes</taxon>
        <taxon>Pseudonocardiales</taxon>
        <taxon>Pseudonocardiaceae</taxon>
        <taxon>Pseudonocardia</taxon>
    </lineage>
</organism>
<name>A0A848DH06_9PSEU</name>
<dbReference type="AlphaFoldDB" id="A0A848DH06"/>
<dbReference type="EMBL" id="JAAXKZ010000025">
    <property type="protein sequence ID" value="NMH91804.1"/>
    <property type="molecule type" value="Genomic_DNA"/>
</dbReference>
<dbReference type="GO" id="GO:0003677">
    <property type="term" value="F:DNA binding"/>
    <property type="evidence" value="ECO:0007669"/>
    <property type="project" value="InterPro"/>
</dbReference>
<dbReference type="Gene3D" id="1.10.260.40">
    <property type="entry name" value="lambda repressor-like DNA-binding domains"/>
    <property type="match status" value="1"/>
</dbReference>
<gene>
    <name evidence="1" type="ORF">HF519_09465</name>
</gene>
<accession>A0A848DH06</accession>
<sequence>MSTEQDAGPGAALRAARLEKSWSQADAARELAALGRVRGAPTAAPASLKTQLSRWENGHSLPEPPYRRLLAELYGRAEVSFGFEPTTPAGEGDDAGPAGRLRTLLDEADAVDEAAVSLLRAQLVATRRLDVRLGAAGTADTVRAQVEQLDRLLVHTTAAPRRRAVAAVLAEAALLAGWQALDRDRPDEAWAQHDRARAAAREAEEPDLLAQSLAGLAAVLVELGRTGAAAELLDPAQDEPGTAWTAAALGRARAAAGDLAGSRRAFDAAERAARTSGAATPDVVRPGLALDYDGVHRWRCAALAGLGDSAAITQLDEVVAGGAGPVRERAALQAELAIALAAHGEAAEAAEHARSARLLAERIGSRRVHSRLDRAATGPA</sequence>
<keyword evidence="2" id="KW-1185">Reference proteome</keyword>
<dbReference type="InterPro" id="IPR010982">
    <property type="entry name" value="Lambda_DNA-bd_dom_sf"/>
</dbReference>
<dbReference type="CDD" id="cd00093">
    <property type="entry name" value="HTH_XRE"/>
    <property type="match status" value="1"/>
</dbReference>
<comment type="caution">
    <text evidence="1">The sequence shown here is derived from an EMBL/GenBank/DDBJ whole genome shotgun (WGS) entry which is preliminary data.</text>
</comment>
<proteinExistence type="predicted"/>
<evidence type="ECO:0000313" key="1">
    <source>
        <dbReference type="EMBL" id="NMH91804.1"/>
    </source>
</evidence>
<dbReference type="InterPro" id="IPR001387">
    <property type="entry name" value="Cro/C1-type_HTH"/>
</dbReference>
<dbReference type="RefSeq" id="WP_169412268.1">
    <property type="nucleotide sequence ID" value="NZ_JAAXKZ010000025.1"/>
</dbReference>
<reference evidence="1 2" key="1">
    <citation type="submission" date="2020-04" db="EMBL/GenBank/DDBJ databases">
        <authorList>
            <person name="Klaysubun C."/>
            <person name="Duangmal K."/>
            <person name="Lipun K."/>
        </authorList>
    </citation>
    <scope>NUCLEOTIDE SEQUENCE [LARGE SCALE GENOMIC DNA]</scope>
    <source>
        <strain evidence="1 2">DSM 45300</strain>
    </source>
</reference>